<organism evidence="1 2">
    <name type="scientific">Caenorhabditis bovis</name>
    <dbReference type="NCBI Taxonomy" id="2654633"/>
    <lineage>
        <taxon>Eukaryota</taxon>
        <taxon>Metazoa</taxon>
        <taxon>Ecdysozoa</taxon>
        <taxon>Nematoda</taxon>
        <taxon>Chromadorea</taxon>
        <taxon>Rhabditida</taxon>
        <taxon>Rhabditina</taxon>
        <taxon>Rhabditomorpha</taxon>
        <taxon>Rhabditoidea</taxon>
        <taxon>Rhabditidae</taxon>
        <taxon>Peloderinae</taxon>
        <taxon>Caenorhabditis</taxon>
    </lineage>
</organism>
<dbReference type="AlphaFoldDB" id="A0A8S1EH36"/>
<evidence type="ECO:0000313" key="1">
    <source>
        <dbReference type="EMBL" id="CAB3396969.1"/>
    </source>
</evidence>
<protein>
    <submittedName>
        <fullName evidence="1">Uncharacterized protein</fullName>
    </submittedName>
</protein>
<reference evidence="1 2" key="1">
    <citation type="submission" date="2020-04" db="EMBL/GenBank/DDBJ databases">
        <authorList>
            <person name="Laetsch R D."/>
            <person name="Stevens L."/>
            <person name="Kumar S."/>
            <person name="Blaxter L. M."/>
        </authorList>
    </citation>
    <scope>NUCLEOTIDE SEQUENCE [LARGE SCALE GENOMIC DNA]</scope>
</reference>
<comment type="caution">
    <text evidence="1">The sequence shown here is derived from an EMBL/GenBank/DDBJ whole genome shotgun (WGS) entry which is preliminary data.</text>
</comment>
<name>A0A8S1EH36_9PELO</name>
<proteinExistence type="predicted"/>
<accession>A0A8S1EH36</accession>
<dbReference type="Proteomes" id="UP000494206">
    <property type="component" value="Unassembled WGS sequence"/>
</dbReference>
<evidence type="ECO:0000313" key="2">
    <source>
        <dbReference type="Proteomes" id="UP000494206"/>
    </source>
</evidence>
<dbReference type="OrthoDB" id="5836708at2759"/>
<sequence>MNVSGTRSSAHTLCVGVARCLEGSDCVLDASCGECSGVACTRILSNNMDDNKDIALTCLPYDTRGYRTPQLEEDGCRQVGDRQICICYSHDYCNSTYHRQLMGLSCVLLLINLLNVL</sequence>
<gene>
    <name evidence="1" type="ORF">CBOVIS_LOCUS451</name>
</gene>
<dbReference type="EMBL" id="CADEPM010000001">
    <property type="protein sequence ID" value="CAB3396969.1"/>
    <property type="molecule type" value="Genomic_DNA"/>
</dbReference>
<keyword evidence="2" id="KW-1185">Reference proteome</keyword>